<evidence type="ECO:0000256" key="1">
    <source>
        <dbReference type="SAM" id="MobiDB-lite"/>
    </source>
</evidence>
<dbReference type="AlphaFoldDB" id="A0A917Y2M2"/>
<feature type="region of interest" description="Disordered" evidence="1">
    <location>
        <begin position="39"/>
        <end position="67"/>
    </location>
</feature>
<dbReference type="EMBL" id="BMMM01000005">
    <property type="protein sequence ID" value="GGN64273.1"/>
    <property type="molecule type" value="Genomic_DNA"/>
</dbReference>
<evidence type="ECO:0000313" key="3">
    <source>
        <dbReference type="Proteomes" id="UP000600365"/>
    </source>
</evidence>
<keyword evidence="3" id="KW-1185">Reference proteome</keyword>
<protein>
    <submittedName>
        <fullName evidence="2">Uncharacterized protein</fullName>
    </submittedName>
</protein>
<reference evidence="2 3" key="1">
    <citation type="journal article" date="2014" name="Int. J. Syst. Evol. Microbiol.">
        <title>Complete genome sequence of Corynebacterium casei LMG S-19264T (=DSM 44701T), isolated from a smear-ripened cheese.</title>
        <authorList>
            <consortium name="US DOE Joint Genome Institute (JGI-PGF)"/>
            <person name="Walter F."/>
            <person name="Albersmeier A."/>
            <person name="Kalinowski J."/>
            <person name="Ruckert C."/>
        </authorList>
    </citation>
    <scope>NUCLEOTIDE SEQUENCE [LARGE SCALE GENOMIC DNA]</scope>
    <source>
        <strain evidence="2 3">CGMCC 4.7111</strain>
    </source>
</reference>
<name>A0A917Y2M2_9ACTN</name>
<organism evidence="2 3">
    <name type="scientific">Streptomyces albiflavescens</name>
    <dbReference type="NCBI Taxonomy" id="1623582"/>
    <lineage>
        <taxon>Bacteria</taxon>
        <taxon>Bacillati</taxon>
        <taxon>Actinomycetota</taxon>
        <taxon>Actinomycetes</taxon>
        <taxon>Kitasatosporales</taxon>
        <taxon>Streptomycetaceae</taxon>
        <taxon>Streptomyces</taxon>
    </lineage>
</organism>
<evidence type="ECO:0000313" key="2">
    <source>
        <dbReference type="EMBL" id="GGN64273.1"/>
    </source>
</evidence>
<dbReference type="Proteomes" id="UP000600365">
    <property type="component" value="Unassembled WGS sequence"/>
</dbReference>
<comment type="caution">
    <text evidence="2">The sequence shown here is derived from an EMBL/GenBank/DDBJ whole genome shotgun (WGS) entry which is preliminary data.</text>
</comment>
<sequence>MRYLLPDSAASVAGLSPVHASKYGAATWAGMGFAEYEGVDGAASAPPPPRATSPADRVVTVMQDSNA</sequence>
<proteinExistence type="predicted"/>
<gene>
    <name evidence="2" type="ORF">GCM10011579_033510</name>
</gene>
<accession>A0A917Y2M2</accession>